<evidence type="ECO:0000256" key="6">
    <source>
        <dbReference type="SAM" id="Phobius"/>
    </source>
</evidence>
<evidence type="ECO:0000256" key="3">
    <source>
        <dbReference type="ARBA" id="ARBA00022692"/>
    </source>
</evidence>
<protein>
    <submittedName>
        <fullName evidence="7">Cobalt transport protein</fullName>
    </submittedName>
</protein>
<evidence type="ECO:0000256" key="1">
    <source>
        <dbReference type="ARBA" id="ARBA00004141"/>
    </source>
</evidence>
<feature type="transmembrane region" description="Helical" evidence="6">
    <location>
        <begin position="87"/>
        <end position="114"/>
    </location>
</feature>
<feature type="transmembrane region" description="Helical" evidence="6">
    <location>
        <begin position="63"/>
        <end position="81"/>
    </location>
</feature>
<comment type="subcellular location">
    <subcellularLocation>
        <location evidence="1">Membrane</location>
        <topology evidence="1">Multi-pass membrane protein</topology>
    </subcellularLocation>
</comment>
<dbReference type="CDD" id="cd16914">
    <property type="entry name" value="EcfT"/>
    <property type="match status" value="1"/>
</dbReference>
<dbReference type="Pfam" id="PF02361">
    <property type="entry name" value="CbiQ"/>
    <property type="match status" value="1"/>
</dbReference>
<dbReference type="InterPro" id="IPR003339">
    <property type="entry name" value="ABC/ECF_trnsptr_transmembrane"/>
</dbReference>
<dbReference type="RefSeq" id="WP_008750997.1">
    <property type="nucleotide sequence ID" value="NZ_GL622296.1"/>
</dbReference>
<dbReference type="PANTHER" id="PTHR34857">
    <property type="entry name" value="SLL0384 PROTEIN"/>
    <property type="match status" value="1"/>
</dbReference>
<name>E6LMP5_9FIRM</name>
<keyword evidence="4 6" id="KW-1133">Transmembrane helix</keyword>
<dbReference type="HOGENOM" id="CLU_076847_1_1_9"/>
<gene>
    <name evidence="7" type="ORF">HMPREF0381_1230</name>
</gene>
<keyword evidence="3 6" id="KW-0812">Transmembrane</keyword>
<evidence type="ECO:0000256" key="5">
    <source>
        <dbReference type="ARBA" id="ARBA00023136"/>
    </source>
</evidence>
<dbReference type="PANTHER" id="PTHR34857:SF2">
    <property type="entry name" value="SLL0384 PROTEIN"/>
    <property type="match status" value="1"/>
</dbReference>
<reference evidence="7 8" key="1">
    <citation type="submission" date="2010-12" db="EMBL/GenBank/DDBJ databases">
        <authorList>
            <person name="Muzny D."/>
            <person name="Qin X."/>
            <person name="Deng J."/>
            <person name="Jiang H."/>
            <person name="Liu Y."/>
            <person name="Qu J."/>
            <person name="Song X.-Z."/>
            <person name="Zhang L."/>
            <person name="Thornton R."/>
            <person name="Coyle M."/>
            <person name="Francisco L."/>
            <person name="Jackson L."/>
            <person name="Javaid M."/>
            <person name="Korchina V."/>
            <person name="Kovar C."/>
            <person name="Mata R."/>
            <person name="Mathew T."/>
            <person name="Ngo R."/>
            <person name="Nguyen L."/>
            <person name="Nguyen N."/>
            <person name="Okwuonu G."/>
            <person name="Ongeri F."/>
            <person name="Pham C."/>
            <person name="Simmons D."/>
            <person name="Wilczek-Boney K."/>
            <person name="Hale W."/>
            <person name="Jakkamsetti A."/>
            <person name="Pham P."/>
            <person name="Ruth R."/>
            <person name="San Lucas F."/>
            <person name="Warren J."/>
            <person name="Zhang J."/>
            <person name="Zhao Z."/>
            <person name="Zhou C."/>
            <person name="Zhu D."/>
            <person name="Lee S."/>
            <person name="Bess C."/>
            <person name="Blankenburg K."/>
            <person name="Forbes L."/>
            <person name="Fu Q."/>
            <person name="Gubbala S."/>
            <person name="Hirani K."/>
            <person name="Jayaseelan J.C."/>
            <person name="Lara F."/>
            <person name="Munidasa M."/>
            <person name="Palculict T."/>
            <person name="Patil S."/>
            <person name="Pu L.-L."/>
            <person name="Saada N."/>
            <person name="Tang L."/>
            <person name="Weissenberger G."/>
            <person name="Zhu Y."/>
            <person name="Hemphill L."/>
            <person name="Shang Y."/>
            <person name="Youmans B."/>
            <person name="Ayvaz T."/>
            <person name="Ross M."/>
            <person name="Santibanez J."/>
            <person name="Aqrawi P."/>
            <person name="Gross S."/>
            <person name="Joshi V."/>
            <person name="Fowler G."/>
            <person name="Nazareth L."/>
            <person name="Reid J."/>
            <person name="Worley K."/>
            <person name="Petrosino J."/>
            <person name="Highlander S."/>
            <person name="Gibbs R."/>
        </authorList>
    </citation>
    <scope>NUCLEOTIDE SEQUENCE [LARGE SCALE GENOMIC DNA]</scope>
    <source>
        <strain evidence="7 8">DSM 3986</strain>
    </source>
</reference>
<dbReference type="AlphaFoldDB" id="E6LMP5"/>
<dbReference type="GO" id="GO:0005886">
    <property type="term" value="C:plasma membrane"/>
    <property type="evidence" value="ECO:0007669"/>
    <property type="project" value="UniProtKB-ARBA"/>
</dbReference>
<dbReference type="EMBL" id="AEPW01000050">
    <property type="protein sequence ID" value="EFU76854.1"/>
    <property type="molecule type" value="Genomic_DNA"/>
</dbReference>
<proteinExistence type="predicted"/>
<keyword evidence="5 6" id="KW-0472">Membrane</keyword>
<feature type="transmembrane region" description="Helical" evidence="6">
    <location>
        <begin position="23"/>
        <end position="56"/>
    </location>
</feature>
<dbReference type="eggNOG" id="COG0619">
    <property type="taxonomic scope" value="Bacteria"/>
</dbReference>
<organism evidence="7 8">
    <name type="scientific">Lachnoanaerobaculum saburreum DSM 3986</name>
    <dbReference type="NCBI Taxonomy" id="887325"/>
    <lineage>
        <taxon>Bacteria</taxon>
        <taxon>Bacillati</taxon>
        <taxon>Bacillota</taxon>
        <taxon>Clostridia</taxon>
        <taxon>Lachnospirales</taxon>
        <taxon>Lachnospiraceae</taxon>
        <taxon>Lachnoanaerobaculum</taxon>
    </lineage>
</organism>
<accession>E6LMP5</accession>
<evidence type="ECO:0000256" key="4">
    <source>
        <dbReference type="ARBA" id="ARBA00022989"/>
    </source>
</evidence>
<comment type="caution">
    <text evidence="7">The sequence shown here is derived from an EMBL/GenBank/DDBJ whole genome shotgun (WGS) entry which is preliminary data.</text>
</comment>
<feature type="transmembrane region" description="Helical" evidence="6">
    <location>
        <begin position="221"/>
        <end position="241"/>
    </location>
</feature>
<dbReference type="InterPro" id="IPR051611">
    <property type="entry name" value="ECF_transporter_component"/>
</dbReference>
<evidence type="ECO:0000313" key="7">
    <source>
        <dbReference type="EMBL" id="EFU76854.1"/>
    </source>
</evidence>
<evidence type="ECO:0000313" key="8">
    <source>
        <dbReference type="Proteomes" id="UP000003434"/>
    </source>
</evidence>
<dbReference type="Proteomes" id="UP000003434">
    <property type="component" value="Unassembled WGS sequence"/>
</dbReference>
<keyword evidence="2" id="KW-1003">Cell membrane</keyword>
<sequence>MEENIIYEPPKHRGLYLDPRTKVLVMLVLATLIFFVHKNLILNSILVFIPIFLLISDKRYRPAFIYGGLFVITIFVKIYGGKFEFPYLISMILGLIVELIFRFFPVFMFGYYIIKSTKPNEFISAMNLWHVPEAFIIPVSVVFRFVPTLAEENKSISNAMRMREIRFGTKKFLKNPSMILEYRLVPLMMSVAKIGEELSAAALSRGLGGLKKRTCMVELRFGIWDVCMAILIFALVIWTIIGRI</sequence>
<evidence type="ECO:0000256" key="2">
    <source>
        <dbReference type="ARBA" id="ARBA00022475"/>
    </source>
</evidence>